<dbReference type="InterPro" id="IPR003399">
    <property type="entry name" value="Mce/MlaD"/>
</dbReference>
<dbReference type="EMBL" id="JAANAS010000094">
    <property type="protein sequence ID" value="NGZ90722.1"/>
    <property type="molecule type" value="Genomic_DNA"/>
</dbReference>
<protein>
    <submittedName>
        <fullName evidence="3">MCE family protein</fullName>
    </submittedName>
</protein>
<evidence type="ECO:0000313" key="3">
    <source>
        <dbReference type="EMBL" id="NGZ90722.1"/>
    </source>
</evidence>
<keyword evidence="1" id="KW-1133">Transmembrane helix</keyword>
<gene>
    <name evidence="3" type="ORF">G7034_10715</name>
</gene>
<feature type="transmembrane region" description="Helical" evidence="1">
    <location>
        <begin position="7"/>
        <end position="27"/>
    </location>
</feature>
<keyword evidence="1" id="KW-0472">Membrane</keyword>
<feature type="domain" description="Mce/MlaD" evidence="2">
    <location>
        <begin position="36"/>
        <end position="112"/>
    </location>
</feature>
<keyword evidence="4" id="KW-1185">Reference proteome</keyword>
<dbReference type="AlphaFoldDB" id="A0A967AEB7"/>
<evidence type="ECO:0000313" key="4">
    <source>
        <dbReference type="Proteomes" id="UP000643701"/>
    </source>
</evidence>
<keyword evidence="1" id="KW-0812">Transmembrane</keyword>
<dbReference type="Pfam" id="PF02470">
    <property type="entry name" value="MlaD"/>
    <property type="match status" value="1"/>
</dbReference>
<dbReference type="PANTHER" id="PTHR33371:SF4">
    <property type="entry name" value="INTERMEMBRANE PHOSPHOLIPID TRANSPORT SYSTEM BINDING PROTEIN MLAD"/>
    <property type="match status" value="1"/>
</dbReference>
<name>A0A967AEB7_9FLAO</name>
<dbReference type="Proteomes" id="UP000643701">
    <property type="component" value="Unassembled WGS sequence"/>
</dbReference>
<accession>A0A967AEB7</accession>
<organism evidence="3 4">
    <name type="scientific">Psychroflexus maritimus</name>
    <dbReference type="NCBI Taxonomy" id="2714865"/>
    <lineage>
        <taxon>Bacteria</taxon>
        <taxon>Pseudomonadati</taxon>
        <taxon>Bacteroidota</taxon>
        <taxon>Flavobacteriia</taxon>
        <taxon>Flavobacteriales</taxon>
        <taxon>Flavobacteriaceae</taxon>
        <taxon>Psychroflexus</taxon>
    </lineage>
</organism>
<reference evidence="3" key="1">
    <citation type="submission" date="2020-03" db="EMBL/GenBank/DDBJ databases">
        <title>Psychroflexus Maritimus sp. nov., isolate from marine sediment.</title>
        <authorList>
            <person name="Zhong Y.-L."/>
        </authorList>
    </citation>
    <scope>NUCLEOTIDE SEQUENCE</scope>
    <source>
        <strain evidence="3">C1</strain>
    </source>
</reference>
<dbReference type="InterPro" id="IPR052336">
    <property type="entry name" value="MlaD_Phospholipid_Transporter"/>
</dbReference>
<dbReference type="RefSeq" id="WP_166400953.1">
    <property type="nucleotide sequence ID" value="NZ_JAANAS010000094.1"/>
</dbReference>
<dbReference type="PANTHER" id="PTHR33371">
    <property type="entry name" value="INTERMEMBRANE PHOSPHOLIPID TRANSPORT SYSTEM BINDING PROTEIN MLAD-RELATED"/>
    <property type="match status" value="1"/>
</dbReference>
<evidence type="ECO:0000256" key="1">
    <source>
        <dbReference type="SAM" id="Phobius"/>
    </source>
</evidence>
<comment type="caution">
    <text evidence="3">The sequence shown here is derived from an EMBL/GenBank/DDBJ whole genome shotgun (WGS) entry which is preliminary data.</text>
</comment>
<evidence type="ECO:0000259" key="2">
    <source>
        <dbReference type="Pfam" id="PF02470"/>
    </source>
</evidence>
<proteinExistence type="predicted"/>
<sequence length="315" mass="34617">MKLSKEIKTGLLALIAIALIIFGYNFLKGENILEKTRTFYAVYDDVEGLSSSSPVTINGLQVGNVSKIEFLNREAKLVVSFNVKNNFEFSKSSVAKIYGGDLIGGKSIAIEPNFNNQKPAVSGDTLTSEVEGGLFELVNDKLTPLQFKVENAVTGIDSLVASLNFVLDIDSKQSIKSSIAEFETTLKSFNQTTKKINGLLDENESKFGTTMNNLEHASANFAGISDSLAALEIQPMFIELKQNLQNLNSVTSKLEKGEGSLGKLLDDDGLYDNLEASAKQMEELLQDMKLNPKRYVHFSIFGKKNKAYSQPEDDK</sequence>